<name>A0A067MAG1_BOTB1</name>
<evidence type="ECO:0000313" key="4">
    <source>
        <dbReference type="Proteomes" id="UP000027195"/>
    </source>
</evidence>
<dbReference type="AlphaFoldDB" id="A0A067MAG1"/>
<evidence type="ECO:0000313" key="3">
    <source>
        <dbReference type="EMBL" id="KDQ11690.1"/>
    </source>
</evidence>
<feature type="domain" description="Fe2OG dioxygenase" evidence="2">
    <location>
        <begin position="294"/>
        <end position="416"/>
    </location>
</feature>
<feature type="region of interest" description="Disordered" evidence="1">
    <location>
        <begin position="50"/>
        <end position="148"/>
    </location>
</feature>
<reference evidence="4" key="1">
    <citation type="journal article" date="2014" name="Proc. Natl. Acad. Sci. U.S.A.">
        <title>Extensive sampling of basidiomycete genomes demonstrates inadequacy of the white-rot/brown-rot paradigm for wood decay fungi.</title>
        <authorList>
            <person name="Riley R."/>
            <person name="Salamov A.A."/>
            <person name="Brown D.W."/>
            <person name="Nagy L.G."/>
            <person name="Floudas D."/>
            <person name="Held B.W."/>
            <person name="Levasseur A."/>
            <person name="Lombard V."/>
            <person name="Morin E."/>
            <person name="Otillar R."/>
            <person name="Lindquist E.A."/>
            <person name="Sun H."/>
            <person name="LaButti K.M."/>
            <person name="Schmutz J."/>
            <person name="Jabbour D."/>
            <person name="Luo H."/>
            <person name="Baker S.E."/>
            <person name="Pisabarro A.G."/>
            <person name="Walton J.D."/>
            <person name="Blanchette R.A."/>
            <person name="Henrissat B."/>
            <person name="Martin F."/>
            <person name="Cullen D."/>
            <person name="Hibbett D.S."/>
            <person name="Grigoriev I.V."/>
        </authorList>
    </citation>
    <scope>NUCLEOTIDE SEQUENCE [LARGE SCALE GENOMIC DNA]</scope>
    <source>
        <strain evidence="4">FD-172 SS1</strain>
    </source>
</reference>
<dbReference type="GO" id="GO:0051213">
    <property type="term" value="F:dioxygenase activity"/>
    <property type="evidence" value="ECO:0007669"/>
    <property type="project" value="InterPro"/>
</dbReference>
<proteinExistence type="predicted"/>
<dbReference type="HOGENOM" id="CLU_026011_1_0_1"/>
<keyword evidence="4" id="KW-1185">Reference proteome</keyword>
<feature type="compositionally biased region" description="Low complexity" evidence="1">
    <location>
        <begin position="128"/>
        <end position="148"/>
    </location>
</feature>
<dbReference type="STRING" id="930990.A0A067MAG1"/>
<organism evidence="3 4">
    <name type="scientific">Botryobasidium botryosum (strain FD-172 SS1)</name>
    <dbReference type="NCBI Taxonomy" id="930990"/>
    <lineage>
        <taxon>Eukaryota</taxon>
        <taxon>Fungi</taxon>
        <taxon>Dikarya</taxon>
        <taxon>Basidiomycota</taxon>
        <taxon>Agaricomycotina</taxon>
        <taxon>Agaricomycetes</taxon>
        <taxon>Cantharellales</taxon>
        <taxon>Botryobasidiaceae</taxon>
        <taxon>Botryobasidium</taxon>
    </lineage>
</organism>
<sequence length="548" mass="60838">MDPSQDTDFLLAALASLLPESSSVSQSSLLDALLEAEGDVYAAARVLSVTKREERAAQESNKPASDAAGGKKRKREGGLDDWLTQSKGPSKALQKPSSSRRAPIAEREQTLSLFVPGKPSSSSKETAPLLSILRPPSSSSSKSAHRLPPLTLSTPALIADHTPLTLHTSILPPELACRVYYTMLDEAKKWNRNKWWLVDRMVESPHKTSFYVRERPEDKDEDWQQLARSWYNGRSGAVAIFPSVVEEACAYIEKVVNEEILKRKRFSLEWGGFDTKIDGNKHGTKPTEAEMSWRANVAAANCYEGGKEGVGLHSDHLTHLGPYPTIASLSLGTERVFRLREVIPKAEAGQRQAQTFNTPLPHNSLVIMHPPSQEYFKHSIPSVKSLDVFRPPFPKTPEAPIESHNERINITFRFFRPDFAPSTIPKCACKVGAVLRPDMKGRQAAGNKFSTIARQQKSDAGTETDSEPKPETRKGKEKEKEKVPESISNSDPDEPLRYFWMCHGGAQNEGKECGFFKVMDVKQEGRCEYFSEREGSVGMSGGAELETE</sequence>
<dbReference type="InParanoid" id="A0A067MAG1"/>
<dbReference type="InterPro" id="IPR027450">
    <property type="entry name" value="AlkB-like"/>
</dbReference>
<feature type="region of interest" description="Disordered" evidence="1">
    <location>
        <begin position="443"/>
        <end position="491"/>
    </location>
</feature>
<dbReference type="Pfam" id="PF13532">
    <property type="entry name" value="2OG-FeII_Oxy_2"/>
    <property type="match status" value="1"/>
</dbReference>
<feature type="compositionally biased region" description="Polar residues" evidence="1">
    <location>
        <begin position="448"/>
        <end position="463"/>
    </location>
</feature>
<dbReference type="EMBL" id="KL198056">
    <property type="protein sequence ID" value="KDQ11690.1"/>
    <property type="molecule type" value="Genomic_DNA"/>
</dbReference>
<dbReference type="InterPro" id="IPR005123">
    <property type="entry name" value="Oxoglu/Fe-dep_dioxygenase_dom"/>
</dbReference>
<dbReference type="PANTHER" id="PTHR31212">
    <property type="entry name" value="ALPHA-KETOGLUTARATE-DEPENDENT DIOXYGENASE ALKB HOMOLOG 3"/>
    <property type="match status" value="1"/>
</dbReference>
<dbReference type="PANTHER" id="PTHR31212:SF4">
    <property type="entry name" value="ALPHA-KETOGLUTARATE-DEPENDENT DIOXYGENASE ALKB HOMOLOG 3"/>
    <property type="match status" value="1"/>
</dbReference>
<dbReference type="Proteomes" id="UP000027195">
    <property type="component" value="Unassembled WGS sequence"/>
</dbReference>
<gene>
    <name evidence="3" type="ORF">BOTBODRAFT_177085</name>
</gene>
<dbReference type="SUPFAM" id="SSF51197">
    <property type="entry name" value="Clavaminate synthase-like"/>
    <property type="match status" value="1"/>
</dbReference>
<dbReference type="PROSITE" id="PS51471">
    <property type="entry name" value="FE2OG_OXY"/>
    <property type="match status" value="1"/>
</dbReference>
<accession>A0A067MAG1</accession>
<dbReference type="InterPro" id="IPR032854">
    <property type="entry name" value="ALKBH3"/>
</dbReference>
<dbReference type="OrthoDB" id="545910at2759"/>
<evidence type="ECO:0000256" key="1">
    <source>
        <dbReference type="SAM" id="MobiDB-lite"/>
    </source>
</evidence>
<dbReference type="GO" id="GO:0006307">
    <property type="term" value="P:DNA alkylation repair"/>
    <property type="evidence" value="ECO:0007669"/>
    <property type="project" value="InterPro"/>
</dbReference>
<dbReference type="Gene3D" id="2.60.120.590">
    <property type="entry name" value="Alpha-ketoglutarate-dependent dioxygenase AlkB-like"/>
    <property type="match status" value="1"/>
</dbReference>
<dbReference type="InterPro" id="IPR037151">
    <property type="entry name" value="AlkB-like_sf"/>
</dbReference>
<evidence type="ECO:0000259" key="2">
    <source>
        <dbReference type="PROSITE" id="PS51471"/>
    </source>
</evidence>
<feature type="compositionally biased region" description="Basic and acidic residues" evidence="1">
    <location>
        <begin position="466"/>
        <end position="484"/>
    </location>
</feature>
<protein>
    <recommendedName>
        <fullName evidence="2">Fe2OG dioxygenase domain-containing protein</fullName>
    </recommendedName>
</protein>